<reference evidence="3" key="1">
    <citation type="journal article" date="2019" name="Int. J. Syst. Evol. Microbiol.">
        <title>The Global Catalogue of Microorganisms (GCM) 10K type strain sequencing project: providing services to taxonomists for standard genome sequencing and annotation.</title>
        <authorList>
            <consortium name="The Broad Institute Genomics Platform"/>
            <consortium name="The Broad Institute Genome Sequencing Center for Infectious Disease"/>
            <person name="Wu L."/>
            <person name="Ma J."/>
        </authorList>
    </citation>
    <scope>NUCLEOTIDE SEQUENCE [LARGE SCALE GENOMIC DNA]</scope>
    <source>
        <strain evidence="3">KCTC 23298</strain>
    </source>
</reference>
<evidence type="ECO:0000313" key="3">
    <source>
        <dbReference type="Proteomes" id="UP000658305"/>
    </source>
</evidence>
<gene>
    <name evidence="2" type="ORF">GCM10007291_10630</name>
</gene>
<evidence type="ECO:0008006" key="4">
    <source>
        <dbReference type="Google" id="ProtNLM"/>
    </source>
</evidence>
<evidence type="ECO:0000256" key="1">
    <source>
        <dbReference type="SAM" id="Phobius"/>
    </source>
</evidence>
<proteinExistence type="predicted"/>
<feature type="transmembrane region" description="Helical" evidence="1">
    <location>
        <begin position="31"/>
        <end position="54"/>
    </location>
</feature>
<dbReference type="EMBL" id="BMYI01000002">
    <property type="protein sequence ID" value="GHC14729.1"/>
    <property type="molecule type" value="Genomic_DNA"/>
</dbReference>
<sequence length="201" mass="22769">MGQQNMTGNPGLLGRLCHRLRRFGREEDGTALLVEGMLLMPMLIWAAFGLYVYWDAFRTINQVQKATYTASDALSRMERNASFTYVNGLSNAMTYLIQNDFAPVMRYSSVIWVAARNRYEVQWSCSMNRSKMPPWTTTTLQTVATKLPISDNAQTLILVESSTNFRPALNIGLNDFVIRQFVATKPRFVTQVGFNDVGNCN</sequence>
<organism evidence="2 3">
    <name type="scientific">Gemmobacter nanjingensis</name>
    <dbReference type="NCBI Taxonomy" id="488454"/>
    <lineage>
        <taxon>Bacteria</taxon>
        <taxon>Pseudomonadati</taxon>
        <taxon>Pseudomonadota</taxon>
        <taxon>Alphaproteobacteria</taxon>
        <taxon>Rhodobacterales</taxon>
        <taxon>Paracoccaceae</taxon>
        <taxon>Gemmobacter</taxon>
    </lineage>
</organism>
<keyword evidence="3" id="KW-1185">Reference proteome</keyword>
<comment type="caution">
    <text evidence="2">The sequence shown here is derived from an EMBL/GenBank/DDBJ whole genome shotgun (WGS) entry which is preliminary data.</text>
</comment>
<name>A0ABQ3F970_9RHOB</name>
<protein>
    <recommendedName>
        <fullName evidence="4">Flp pilus assembly protein TadG</fullName>
    </recommendedName>
</protein>
<keyword evidence="1" id="KW-0472">Membrane</keyword>
<dbReference type="Proteomes" id="UP000658305">
    <property type="component" value="Unassembled WGS sequence"/>
</dbReference>
<evidence type="ECO:0000313" key="2">
    <source>
        <dbReference type="EMBL" id="GHC14729.1"/>
    </source>
</evidence>
<keyword evidence="1" id="KW-0812">Transmembrane</keyword>
<accession>A0ABQ3F970</accession>
<keyword evidence="1" id="KW-1133">Transmembrane helix</keyword>